<reference evidence="2 3" key="1">
    <citation type="submission" date="2016-11" db="EMBL/GenBank/DDBJ databases">
        <authorList>
            <person name="Jaros S."/>
            <person name="Januszkiewicz K."/>
            <person name="Wedrychowicz H."/>
        </authorList>
    </citation>
    <scope>NUCLEOTIDE SEQUENCE [LARGE SCALE GENOMIC DNA]</scope>
    <source>
        <strain evidence="2 3">DSM 27406</strain>
    </source>
</reference>
<keyword evidence="3" id="KW-1185">Reference proteome</keyword>
<feature type="signal peptide" evidence="1">
    <location>
        <begin position="1"/>
        <end position="16"/>
    </location>
</feature>
<evidence type="ECO:0008006" key="4">
    <source>
        <dbReference type="Google" id="ProtNLM"/>
    </source>
</evidence>
<dbReference type="STRING" id="1419482.SAMN05444266_109375"/>
<organism evidence="2 3">
    <name type="scientific">Chitinophaga jiangningensis</name>
    <dbReference type="NCBI Taxonomy" id="1419482"/>
    <lineage>
        <taxon>Bacteria</taxon>
        <taxon>Pseudomonadati</taxon>
        <taxon>Bacteroidota</taxon>
        <taxon>Chitinophagia</taxon>
        <taxon>Chitinophagales</taxon>
        <taxon>Chitinophagaceae</taxon>
        <taxon>Chitinophaga</taxon>
    </lineage>
</organism>
<gene>
    <name evidence="2" type="ORF">SAMN05444266_109375</name>
</gene>
<evidence type="ECO:0000313" key="3">
    <source>
        <dbReference type="Proteomes" id="UP000184420"/>
    </source>
</evidence>
<evidence type="ECO:0000256" key="1">
    <source>
        <dbReference type="SAM" id="SignalP"/>
    </source>
</evidence>
<dbReference type="RefSeq" id="WP_073085989.1">
    <property type="nucleotide sequence ID" value="NZ_FRBL01000009.1"/>
</dbReference>
<name>A0A1M7KK72_9BACT</name>
<dbReference type="Proteomes" id="UP000184420">
    <property type="component" value="Unassembled WGS sequence"/>
</dbReference>
<keyword evidence="1" id="KW-0732">Signal</keyword>
<protein>
    <recommendedName>
        <fullName evidence="4">DUF5666 domain-containing protein</fullName>
    </recommendedName>
</protein>
<proteinExistence type="predicted"/>
<feature type="chain" id="PRO_5012658328" description="DUF5666 domain-containing protein" evidence="1">
    <location>
        <begin position="17"/>
        <end position="123"/>
    </location>
</feature>
<dbReference type="AlphaFoldDB" id="A0A1M7KK72"/>
<accession>A0A1M7KK72</accession>
<evidence type="ECO:0000313" key="2">
    <source>
        <dbReference type="EMBL" id="SHM65741.1"/>
    </source>
</evidence>
<dbReference type="EMBL" id="FRBL01000009">
    <property type="protein sequence ID" value="SHM65741.1"/>
    <property type="molecule type" value="Genomic_DNA"/>
</dbReference>
<sequence length="123" mass="12633">MKRILLSLAFTTLLFAEGNSHSLSGTLNTAVNTLSKRATVVTVTVNLITPGLPAVTSQVTNLATGQVVYTTTFVSVPPVATCQLSVSEGDIVRAGILILGSGVFNTHTVTAADIANGGFTITI</sequence>